<dbReference type="EMBL" id="MN740611">
    <property type="protein sequence ID" value="QHU35757.1"/>
    <property type="molecule type" value="Genomic_DNA"/>
</dbReference>
<dbReference type="SUPFAM" id="SSF48403">
    <property type="entry name" value="Ankyrin repeat"/>
    <property type="match status" value="2"/>
</dbReference>
<dbReference type="Pfam" id="PF00023">
    <property type="entry name" value="Ank"/>
    <property type="match status" value="1"/>
</dbReference>
<dbReference type="AlphaFoldDB" id="A0A6C0LYL2"/>
<organism evidence="3">
    <name type="scientific">viral metagenome</name>
    <dbReference type="NCBI Taxonomy" id="1070528"/>
    <lineage>
        <taxon>unclassified sequences</taxon>
        <taxon>metagenomes</taxon>
        <taxon>organismal metagenomes</taxon>
    </lineage>
</organism>
<reference evidence="3" key="1">
    <citation type="journal article" date="2020" name="Nature">
        <title>Giant virus diversity and host interactions through global metagenomics.</title>
        <authorList>
            <person name="Schulz F."/>
            <person name="Roux S."/>
            <person name="Paez-Espino D."/>
            <person name="Jungbluth S."/>
            <person name="Walsh D.A."/>
            <person name="Denef V.J."/>
            <person name="McMahon K.D."/>
            <person name="Konstantinidis K.T."/>
            <person name="Eloe-Fadrosh E.A."/>
            <person name="Kyrpides N.C."/>
            <person name="Woyke T."/>
        </authorList>
    </citation>
    <scope>NUCLEOTIDE SEQUENCE</scope>
    <source>
        <strain evidence="3">GVMAG-S-1035085-51</strain>
    </source>
</reference>
<dbReference type="Gene3D" id="1.25.40.20">
    <property type="entry name" value="Ankyrin repeat-containing domain"/>
    <property type="match status" value="3"/>
</dbReference>
<sequence length="698" mass="81409">MINKEIFEFIKGGNNEKVLQILNNNTFDVNIRDEQNNYLIQYAVLFNMNNVVSHLIKLGSKLDVLDTEGHTITYNAIKYNNIDVLQLLLTYDIHSIGIQLTDFQDDNGNTPLHYSIMFDNLAAFNLLLPKSNVNTRNNQENNALHLTLQSNNYQNNEKLTRQLYYITALITANINTTHKNSNNLTPFHIAAQNNNNDVMNLLLQKNVSVDVYDEKHKTPLMYLIENQNIDIIKQILPQTVNNQDVFGNNALHYAFNIQNPEISYIIIPHITRPNQVNLEQMTPLHMLLSKDINISSYPIKELLDKCNVNIQDINGNTIIHLLALKDQWELFDEILVRKKLDINIKNTNNETPLDIVPSKKAFISLVTLSYFNRLQNKNKIWLEKWENQCNAIKEKVPKSKDECLKIIEQNIKRHSYPFSANKYCVNIDEIEKIKMTTFTGTTIDIVAGCLLLDTPTSLTKDFVHNIEIEKYYEELGYVRNIDTEFTNFEIMWIRNRLFFPTNITQILTTFQKSNHRFLMIPLGIELSHGGHANILIYDKTNKTIERFEPNGSDPPYEFYYRPLVLDAALESYFKKYINAEYIRPQQFLPKIGFQSLEYFDINKNIGDPGGFCVAWCIWYALQRIKYPDLTPQKLVKKLISNIKIKNIKFRDLIRSFSEKITSIRQLLLQNIDINDWINNTVTETEIKLVIENVRKKLK</sequence>
<protein>
    <submittedName>
        <fullName evidence="3">Uncharacterized protein</fullName>
    </submittedName>
</protein>
<accession>A0A6C0LYL2</accession>
<dbReference type="PANTHER" id="PTHR24198:SF165">
    <property type="entry name" value="ANKYRIN REPEAT-CONTAINING PROTEIN-RELATED"/>
    <property type="match status" value="1"/>
</dbReference>
<dbReference type="InterPro" id="IPR002110">
    <property type="entry name" value="Ankyrin_rpt"/>
</dbReference>
<dbReference type="PROSITE" id="PS50297">
    <property type="entry name" value="ANK_REP_REGION"/>
    <property type="match status" value="1"/>
</dbReference>
<keyword evidence="1" id="KW-0677">Repeat</keyword>
<keyword evidence="2" id="KW-0040">ANK repeat</keyword>
<dbReference type="Pfam" id="PF13857">
    <property type="entry name" value="Ank_5"/>
    <property type="match status" value="1"/>
</dbReference>
<proteinExistence type="predicted"/>
<dbReference type="InterPro" id="IPR036770">
    <property type="entry name" value="Ankyrin_rpt-contain_sf"/>
</dbReference>
<evidence type="ECO:0000256" key="1">
    <source>
        <dbReference type="ARBA" id="ARBA00022737"/>
    </source>
</evidence>
<evidence type="ECO:0000256" key="2">
    <source>
        <dbReference type="ARBA" id="ARBA00023043"/>
    </source>
</evidence>
<dbReference type="Pfam" id="PF12796">
    <property type="entry name" value="Ank_2"/>
    <property type="match status" value="2"/>
</dbReference>
<evidence type="ECO:0000313" key="3">
    <source>
        <dbReference type="EMBL" id="QHU35757.1"/>
    </source>
</evidence>
<dbReference type="PANTHER" id="PTHR24198">
    <property type="entry name" value="ANKYRIN REPEAT AND PROTEIN KINASE DOMAIN-CONTAINING PROTEIN"/>
    <property type="match status" value="1"/>
</dbReference>
<dbReference type="SMART" id="SM00248">
    <property type="entry name" value="ANK"/>
    <property type="match status" value="9"/>
</dbReference>
<name>A0A6C0LYL2_9ZZZZ</name>
<dbReference type="PROSITE" id="PS50088">
    <property type="entry name" value="ANK_REPEAT"/>
    <property type="match status" value="1"/>
</dbReference>